<dbReference type="Pfam" id="PF15469">
    <property type="entry name" value="Sec5"/>
    <property type="match status" value="1"/>
</dbReference>
<dbReference type="GO" id="GO:0006893">
    <property type="term" value="P:Golgi to plasma membrane transport"/>
    <property type="evidence" value="ECO:0007669"/>
    <property type="project" value="UniProtKB-UniRule"/>
</dbReference>
<dbReference type="EMBL" id="LT598484">
    <property type="protein sequence ID" value="SCV00745.1"/>
    <property type="molecule type" value="Genomic_DNA"/>
</dbReference>
<evidence type="ECO:0000256" key="3">
    <source>
        <dbReference type="ARBA" id="ARBA00022483"/>
    </source>
</evidence>
<evidence type="ECO:0000313" key="7">
    <source>
        <dbReference type="Proteomes" id="UP000191144"/>
    </source>
</evidence>
<dbReference type="Proteomes" id="UP000191144">
    <property type="component" value="Chromosome G"/>
</dbReference>
<proteinExistence type="inferred from homology"/>
<gene>
    <name evidence="6" type="ORF">LAME_0G11738G</name>
</gene>
<organism evidence="6 7">
    <name type="scientific">Lachancea meyersii CBS 8951</name>
    <dbReference type="NCBI Taxonomy" id="1266667"/>
    <lineage>
        <taxon>Eukaryota</taxon>
        <taxon>Fungi</taxon>
        <taxon>Dikarya</taxon>
        <taxon>Ascomycota</taxon>
        <taxon>Saccharomycotina</taxon>
        <taxon>Saccharomycetes</taxon>
        <taxon>Saccharomycetales</taxon>
        <taxon>Saccharomycetaceae</taxon>
        <taxon>Lachancea</taxon>
    </lineage>
</organism>
<feature type="domain" description="Exocyst complex component EXOC2/Sec5 N-terminal" evidence="5">
    <location>
        <begin position="78"/>
        <end position="895"/>
    </location>
</feature>
<dbReference type="GO" id="GO:0000145">
    <property type="term" value="C:exocyst"/>
    <property type="evidence" value="ECO:0007669"/>
    <property type="project" value="UniProtKB-UniRule"/>
</dbReference>
<protein>
    <recommendedName>
        <fullName evidence="4">Exocyst complex component SEC5</fullName>
    </recommendedName>
</protein>
<accession>A0A1G4K9I0</accession>
<keyword evidence="2 4" id="KW-0813">Transport</keyword>
<keyword evidence="4" id="KW-0653">Protein transport</keyword>
<evidence type="ECO:0000313" key="6">
    <source>
        <dbReference type="EMBL" id="SCV00745.1"/>
    </source>
</evidence>
<comment type="function">
    <text evidence="4">Component of the exocyst complex involved in the docking of exocytic vesicles with fusion sites on the plasma membrane.</text>
</comment>
<evidence type="ECO:0000256" key="4">
    <source>
        <dbReference type="RuleBase" id="RU365069"/>
    </source>
</evidence>
<dbReference type="PANTHER" id="PTHR13043">
    <property type="entry name" value="EXOCYST COMPLEX COMPONENT SEC5"/>
    <property type="match status" value="1"/>
</dbReference>
<evidence type="ECO:0000256" key="2">
    <source>
        <dbReference type="ARBA" id="ARBA00022448"/>
    </source>
</evidence>
<evidence type="ECO:0000256" key="1">
    <source>
        <dbReference type="ARBA" id="ARBA00010578"/>
    </source>
</evidence>
<dbReference type="GO" id="GO:0006887">
    <property type="term" value="P:exocytosis"/>
    <property type="evidence" value="ECO:0007669"/>
    <property type="project" value="UniProtKB-KW"/>
</dbReference>
<keyword evidence="3 4" id="KW-0268">Exocytosis</keyword>
<reference evidence="7" key="1">
    <citation type="submission" date="2016-03" db="EMBL/GenBank/DDBJ databases">
        <authorList>
            <person name="Devillers Hugo."/>
        </authorList>
    </citation>
    <scope>NUCLEOTIDE SEQUENCE [LARGE SCALE GENOMIC DNA]</scope>
</reference>
<evidence type="ECO:0000259" key="5">
    <source>
        <dbReference type="Pfam" id="PF15469"/>
    </source>
</evidence>
<dbReference type="PANTHER" id="PTHR13043:SF1">
    <property type="entry name" value="EXOCYST COMPLEX COMPONENT 2"/>
    <property type="match status" value="1"/>
</dbReference>
<dbReference type="InterPro" id="IPR029175">
    <property type="entry name" value="EXOC2/Sec5"/>
</dbReference>
<dbReference type="AlphaFoldDB" id="A0A1G4K9I0"/>
<dbReference type="GO" id="GO:0015031">
    <property type="term" value="P:protein transport"/>
    <property type="evidence" value="ECO:0007669"/>
    <property type="project" value="UniProtKB-KW"/>
</dbReference>
<sequence length="896" mass="102920">MVKHPFDVSDQKLCDVYQLKGLDPQTSWLEDSSVVYSLREPEALESVDSSYAILNELLRQEHEHSAGRNSGIETSGLQDPLNPKLRLDELLDTFRIPPKERYKYYINSKKFNSKLYLRGLHAQDSFNDLSTSLDLLDRSLQSQSNDLKALVQNNFSKYVRSKNNLDRIYDQFHRFSLEDDQELGTGNLGDAVDDTVQEVALKAKPILDTSAKLQNIQTTMAFIQENSDFFDIPKKLKHCLVEQDFAQLMTRYQEARAKYREFSKGDHTSPVILKVWEQIESTMDSYRNFIWESLLNLQKGEAHDRLLPLVSKLLDLNAIKSPITQWISTKLTNFESKLRDIISKMFDTIVAAQRKVTESVSNETEDLGYYLSIEHFVDPSLAQAVQLPSATKMVQTNTTLCDSVVIIEMWLLIKKYANLLSSESDLFVEFWEHVEKFLDGTYRTSLLNDKKKDDILGTYFESHGGYKNFLTFEESEVHDIRRRGEKYVKILCDGLGKLFESSQTSLLSEEKAEKESGNPADYGFVPPSANCLGCLRYLPQIVEPIFKFTTELAQLSISSNCIDILRMTDSLILDRSVSAISATRLRDLSAFHTFEEEPIYRTSGFQDYGITRFPEIVYMFQILSISTIRNILFSYEKLPVLNGIYVVSHPSRQLLAGIEVQQMISMEAVLESVLKDAAKEKENPRTAKTILTLTNLQYMREEIFPQVLQYFDESFETQLSKQNLEIFSLLGKMEASIFGNYLSDLKVSIRDILEERFYEINWATYSSNSFRVSDYIIEALMDLVSVHSECSRIGPQLIGRILKESQIFISKYLFEAFKRYIGNLSSDALLQIVIDVRFLLKMLGTLLEKDTEVTLMACLQNCFENDNSRLQRCIEETKPIVLANLKKTSAQFASFK</sequence>
<dbReference type="InterPro" id="IPR039481">
    <property type="entry name" value="EXOC2/Sec5_N_dom"/>
</dbReference>
<comment type="similarity">
    <text evidence="1 4">Belongs to the SEC5 family.</text>
</comment>
<keyword evidence="7" id="KW-1185">Reference proteome</keyword>
<comment type="subunit">
    <text evidence="4">Component of the exocyst complex.</text>
</comment>
<name>A0A1G4K9I0_9SACH</name>
<dbReference type="OrthoDB" id="26242at2759"/>